<evidence type="ECO:0000256" key="5">
    <source>
        <dbReference type="ARBA" id="ARBA00023242"/>
    </source>
</evidence>
<evidence type="ECO:0000313" key="7">
    <source>
        <dbReference type="EnsemblPlants" id="Kaladp0033s0238.1.v1.1"/>
    </source>
</evidence>
<dbReference type="SUPFAM" id="SSF101936">
    <property type="entry name" value="DNA-binding pseudobarrel domain"/>
    <property type="match status" value="2"/>
</dbReference>
<sequence>MATRSRSVNSGKEKSFIAIMRDDLHAKNLRVPPQFMKYLSGDLTDHATLITHSTACWEAAISRAEETIYFKGGWENFFEDHSLGHDELLMFTYKGNMHFHVRVFGRDRCLRTQNARPQIQRQLPGESFTSSFPHFKICLRKSSFQPFYLLPIPTTANMILNPPREATNFVMRCGGRVWDVKCLQNAAGKHRFSKGWRNFVRDNELKPGDTCAFEQVATYELRVTVFRC</sequence>
<evidence type="ECO:0000256" key="3">
    <source>
        <dbReference type="ARBA" id="ARBA00023125"/>
    </source>
</evidence>
<reference evidence="7" key="1">
    <citation type="submission" date="2021-01" db="UniProtKB">
        <authorList>
            <consortium name="EnsemblPlants"/>
        </authorList>
    </citation>
    <scope>IDENTIFICATION</scope>
</reference>
<name>A0A7N0TEJ4_KALFE</name>
<keyword evidence="8" id="KW-1185">Reference proteome</keyword>
<dbReference type="Proteomes" id="UP000594263">
    <property type="component" value="Unplaced"/>
</dbReference>
<keyword evidence="5" id="KW-0539">Nucleus</keyword>
<dbReference type="AlphaFoldDB" id="A0A7N0TEJ4"/>
<dbReference type="Gene3D" id="2.40.330.10">
    <property type="entry name" value="DNA-binding pseudobarrel domain"/>
    <property type="match status" value="2"/>
</dbReference>
<keyword evidence="3" id="KW-0238">DNA-binding</keyword>
<dbReference type="GO" id="GO:0005634">
    <property type="term" value="C:nucleus"/>
    <property type="evidence" value="ECO:0007669"/>
    <property type="project" value="UniProtKB-SubCell"/>
</dbReference>
<dbReference type="SMART" id="SM01019">
    <property type="entry name" value="B3"/>
    <property type="match status" value="2"/>
</dbReference>
<proteinExistence type="predicted"/>
<dbReference type="InterPro" id="IPR015300">
    <property type="entry name" value="DNA-bd_pseudobarrel_sf"/>
</dbReference>
<dbReference type="OMA" id="PHATTPF"/>
<evidence type="ECO:0000256" key="4">
    <source>
        <dbReference type="ARBA" id="ARBA00023163"/>
    </source>
</evidence>
<dbReference type="GO" id="GO:0003677">
    <property type="term" value="F:DNA binding"/>
    <property type="evidence" value="ECO:0007669"/>
    <property type="project" value="UniProtKB-KW"/>
</dbReference>
<evidence type="ECO:0000259" key="6">
    <source>
        <dbReference type="PROSITE" id="PS50863"/>
    </source>
</evidence>
<keyword evidence="2" id="KW-0805">Transcription regulation</keyword>
<accession>A0A7N0TEJ4</accession>
<dbReference type="Gramene" id="Kaladp0033s0238.1.v1.1">
    <property type="protein sequence ID" value="Kaladp0033s0238.1.v1.1"/>
    <property type="gene ID" value="Kaladp0033s0238.v1.1"/>
</dbReference>
<dbReference type="InterPro" id="IPR050655">
    <property type="entry name" value="Plant_B3_domain"/>
</dbReference>
<evidence type="ECO:0000256" key="2">
    <source>
        <dbReference type="ARBA" id="ARBA00023015"/>
    </source>
</evidence>
<dbReference type="PROSITE" id="PS50863">
    <property type="entry name" value="B3"/>
    <property type="match status" value="2"/>
</dbReference>
<comment type="subcellular location">
    <subcellularLocation>
        <location evidence="1">Nucleus</location>
    </subcellularLocation>
</comment>
<dbReference type="Pfam" id="PF02362">
    <property type="entry name" value="B3"/>
    <property type="match status" value="2"/>
</dbReference>
<dbReference type="PANTHER" id="PTHR31920:SF122">
    <property type="entry name" value="B3 DOMAIN-CONTAINING PROTEIN REM23"/>
    <property type="match status" value="1"/>
</dbReference>
<dbReference type="EnsemblPlants" id="Kaladp0033s0238.1.v1.1">
    <property type="protein sequence ID" value="Kaladp0033s0238.1.v1.1"/>
    <property type="gene ID" value="Kaladp0033s0238.v1.1"/>
</dbReference>
<protein>
    <recommendedName>
        <fullName evidence="6">TF-B3 domain-containing protein</fullName>
    </recommendedName>
</protein>
<evidence type="ECO:0000313" key="8">
    <source>
        <dbReference type="Proteomes" id="UP000594263"/>
    </source>
</evidence>
<dbReference type="PANTHER" id="PTHR31920">
    <property type="entry name" value="B3 DOMAIN-CONTAINING"/>
    <property type="match status" value="1"/>
</dbReference>
<feature type="domain" description="TF-B3" evidence="6">
    <location>
        <begin position="14"/>
        <end position="107"/>
    </location>
</feature>
<dbReference type="InterPro" id="IPR003340">
    <property type="entry name" value="B3_DNA-bd"/>
</dbReference>
<feature type="domain" description="TF-B3" evidence="6">
    <location>
        <begin position="135"/>
        <end position="228"/>
    </location>
</feature>
<dbReference type="CDD" id="cd10017">
    <property type="entry name" value="B3_DNA"/>
    <property type="match status" value="2"/>
</dbReference>
<organism evidence="7 8">
    <name type="scientific">Kalanchoe fedtschenkoi</name>
    <name type="common">Lavender scallops</name>
    <name type="synonym">South American air plant</name>
    <dbReference type="NCBI Taxonomy" id="63787"/>
    <lineage>
        <taxon>Eukaryota</taxon>
        <taxon>Viridiplantae</taxon>
        <taxon>Streptophyta</taxon>
        <taxon>Embryophyta</taxon>
        <taxon>Tracheophyta</taxon>
        <taxon>Spermatophyta</taxon>
        <taxon>Magnoliopsida</taxon>
        <taxon>eudicotyledons</taxon>
        <taxon>Gunneridae</taxon>
        <taxon>Pentapetalae</taxon>
        <taxon>Saxifragales</taxon>
        <taxon>Crassulaceae</taxon>
        <taxon>Kalanchoe</taxon>
    </lineage>
</organism>
<keyword evidence="4" id="KW-0804">Transcription</keyword>
<evidence type="ECO:0000256" key="1">
    <source>
        <dbReference type="ARBA" id="ARBA00004123"/>
    </source>
</evidence>